<evidence type="ECO:0000313" key="2">
    <source>
        <dbReference type="Proteomes" id="UP000789702"/>
    </source>
</evidence>
<dbReference type="Proteomes" id="UP000789702">
    <property type="component" value="Unassembled WGS sequence"/>
</dbReference>
<organism evidence="1 2">
    <name type="scientific">Dentiscutata heterogama</name>
    <dbReference type="NCBI Taxonomy" id="1316150"/>
    <lineage>
        <taxon>Eukaryota</taxon>
        <taxon>Fungi</taxon>
        <taxon>Fungi incertae sedis</taxon>
        <taxon>Mucoromycota</taxon>
        <taxon>Glomeromycotina</taxon>
        <taxon>Glomeromycetes</taxon>
        <taxon>Diversisporales</taxon>
        <taxon>Gigasporaceae</taxon>
        <taxon>Dentiscutata</taxon>
    </lineage>
</organism>
<accession>A0ACA9LJD4</accession>
<gene>
    <name evidence="1" type="ORF">DHETER_LOCUS4324</name>
</gene>
<keyword evidence="2" id="KW-1185">Reference proteome</keyword>
<reference evidence="1" key="1">
    <citation type="submission" date="2021-06" db="EMBL/GenBank/DDBJ databases">
        <authorList>
            <person name="Kallberg Y."/>
            <person name="Tangrot J."/>
            <person name="Rosling A."/>
        </authorList>
    </citation>
    <scope>NUCLEOTIDE SEQUENCE</scope>
    <source>
        <strain evidence="1">IL203A</strain>
    </source>
</reference>
<dbReference type="EMBL" id="CAJVPU010004236">
    <property type="protein sequence ID" value="CAG8530079.1"/>
    <property type="molecule type" value="Genomic_DNA"/>
</dbReference>
<protein>
    <submittedName>
        <fullName evidence="1">16853_t:CDS:1</fullName>
    </submittedName>
</protein>
<proteinExistence type="predicted"/>
<sequence length="146" mass="17002">MGLIKQLILMNVIVEGKADIFKKAFQKCLISTFDFDGKINPLELDTFTNHTKEIWYDENKKLHKCKELVNLIMKLHKSIKDNTFVLGDKMLSKHSGIIDIYCNYLSKNPIDIDLELIKTKVKAICEKLQMDYTQNIYMNLDSILEV</sequence>
<comment type="caution">
    <text evidence="1">The sequence shown here is derived from an EMBL/GenBank/DDBJ whole genome shotgun (WGS) entry which is preliminary data.</text>
</comment>
<evidence type="ECO:0000313" key="1">
    <source>
        <dbReference type="EMBL" id="CAG8530079.1"/>
    </source>
</evidence>
<feature type="non-terminal residue" evidence="1">
    <location>
        <position position="146"/>
    </location>
</feature>
<name>A0ACA9LJD4_9GLOM</name>